<reference evidence="2" key="1">
    <citation type="submission" date="2016-10" db="EMBL/GenBank/DDBJ databases">
        <authorList>
            <person name="Varghese N."/>
            <person name="Submissions S."/>
        </authorList>
    </citation>
    <scope>NUCLEOTIDE SEQUENCE [LARGE SCALE GENOMIC DNA]</scope>
    <source>
        <strain evidence="2">DSM 15310</strain>
    </source>
</reference>
<evidence type="ECO:0000313" key="1">
    <source>
        <dbReference type="EMBL" id="SES70627.1"/>
    </source>
</evidence>
<sequence length="177" mass="20150">MTGNNARLLLSANPKTMRRLIDALADDTDFFIEHVHLTAIVFDNSDDVTIWATTDFDGDAHFFHLGLPFQQLDRLLRLAGPRSAMLQEDVAEALATVQDWPCLLEYTTEDKSPISLPNVALKLSCTYPADDLFGEEEEEQPFDIQVEEDQEEEEAAEYEADLPHNIFYLEDVFLRVV</sequence>
<proteinExistence type="predicted"/>
<protein>
    <submittedName>
        <fullName evidence="1">Uncharacterized protein</fullName>
    </submittedName>
</protein>
<accession>A0A1H9YNJ7</accession>
<name>A0A1H9YNJ7_9BACT</name>
<organism evidence="1 2">
    <name type="scientific">Hymenobacter actinosclerus</name>
    <dbReference type="NCBI Taxonomy" id="82805"/>
    <lineage>
        <taxon>Bacteria</taxon>
        <taxon>Pseudomonadati</taxon>
        <taxon>Bacteroidota</taxon>
        <taxon>Cytophagia</taxon>
        <taxon>Cytophagales</taxon>
        <taxon>Hymenobacteraceae</taxon>
        <taxon>Hymenobacter</taxon>
    </lineage>
</organism>
<dbReference type="RefSeq" id="WP_092767106.1">
    <property type="nucleotide sequence ID" value="NZ_FOHS01000001.1"/>
</dbReference>
<dbReference type="OrthoDB" id="879679at2"/>
<evidence type="ECO:0000313" key="2">
    <source>
        <dbReference type="Proteomes" id="UP000198697"/>
    </source>
</evidence>
<dbReference type="EMBL" id="FOHS01000001">
    <property type="protein sequence ID" value="SES70627.1"/>
    <property type="molecule type" value="Genomic_DNA"/>
</dbReference>
<keyword evidence="2" id="KW-1185">Reference proteome</keyword>
<dbReference type="AlphaFoldDB" id="A0A1H9YNJ7"/>
<gene>
    <name evidence="1" type="ORF">SAMN04487998_0028</name>
</gene>
<dbReference type="Proteomes" id="UP000198697">
    <property type="component" value="Unassembled WGS sequence"/>
</dbReference>